<evidence type="ECO:0000313" key="2">
    <source>
        <dbReference type="EMBL" id="KOS69244.1"/>
    </source>
</evidence>
<proteinExistence type="predicted"/>
<reference evidence="3" key="1">
    <citation type="submission" date="2015-07" db="EMBL/GenBank/DDBJ databases">
        <title>Fjat-14205 dsm 2895.</title>
        <authorList>
            <person name="Liu B."/>
            <person name="Wang J."/>
            <person name="Zhu Y."/>
            <person name="Liu G."/>
            <person name="Chen Q."/>
            <person name="Chen Z."/>
            <person name="Lan J."/>
            <person name="Che J."/>
            <person name="Ge C."/>
            <person name="Shi H."/>
            <person name="Pan Z."/>
            <person name="Liu X."/>
        </authorList>
    </citation>
    <scope>NUCLEOTIDE SEQUENCE [LARGE SCALE GENOMIC DNA]</scope>
    <source>
        <strain evidence="3">DSM 25560</strain>
    </source>
</reference>
<dbReference type="RefSeq" id="WP_053584106.1">
    <property type="nucleotide sequence ID" value="NZ_LGRV01000003.1"/>
</dbReference>
<evidence type="ECO:0008006" key="4">
    <source>
        <dbReference type="Google" id="ProtNLM"/>
    </source>
</evidence>
<keyword evidence="3" id="KW-1185">Reference proteome</keyword>
<organism evidence="2 3">
    <name type="scientific">Lysinibacillus contaminans</name>
    <dbReference type="NCBI Taxonomy" id="1293441"/>
    <lineage>
        <taxon>Bacteria</taxon>
        <taxon>Bacillati</taxon>
        <taxon>Bacillota</taxon>
        <taxon>Bacilli</taxon>
        <taxon>Bacillales</taxon>
        <taxon>Bacillaceae</taxon>
        <taxon>Lysinibacillus</taxon>
    </lineage>
</organism>
<evidence type="ECO:0000313" key="3">
    <source>
        <dbReference type="Proteomes" id="UP000050668"/>
    </source>
</evidence>
<name>A0ABR5K2Z7_9BACI</name>
<protein>
    <recommendedName>
        <fullName evidence="4">Lipoprotein</fullName>
    </recommendedName>
</protein>
<dbReference type="NCBIfam" id="NF038094">
    <property type="entry name" value="CueP_fam"/>
    <property type="match status" value="1"/>
</dbReference>
<feature type="signal peptide" evidence="1">
    <location>
        <begin position="1"/>
        <end position="17"/>
    </location>
</feature>
<feature type="chain" id="PRO_5046774825" description="Lipoprotein" evidence="1">
    <location>
        <begin position="18"/>
        <end position="178"/>
    </location>
</feature>
<dbReference type="Proteomes" id="UP000050668">
    <property type="component" value="Unassembled WGS sequence"/>
</dbReference>
<keyword evidence="1" id="KW-0732">Signal</keyword>
<dbReference type="EMBL" id="LGRV01000003">
    <property type="protein sequence ID" value="KOS69244.1"/>
    <property type="molecule type" value="Genomic_DNA"/>
</dbReference>
<dbReference type="Pfam" id="PF21172">
    <property type="entry name" value="CueP"/>
    <property type="match status" value="1"/>
</dbReference>
<evidence type="ECO:0000256" key="1">
    <source>
        <dbReference type="SAM" id="SignalP"/>
    </source>
</evidence>
<dbReference type="Gene3D" id="2.60.40.3700">
    <property type="match status" value="1"/>
</dbReference>
<comment type="caution">
    <text evidence="2">The sequence shown here is derived from an EMBL/GenBank/DDBJ whole genome shotgun (WGS) entry which is preliminary data.</text>
</comment>
<sequence length="178" mass="19728">MKLKIFAATLFATVVLGACNGESANVDNPTKEIETQDIKELVNNYSGSKIEGESASITSKQLIVTDKEDKESTYGLPEDEFFVSIAPYINETHPCTNHSLTGCQGEMVNKEIDVFIEDSKGNVIVDETMTTPANGFIDLWLPRDQTYNIKMKHEGKMVESKFSTSEKDGTCITTMQLK</sequence>
<dbReference type="PROSITE" id="PS51257">
    <property type="entry name" value="PROKAR_LIPOPROTEIN"/>
    <property type="match status" value="1"/>
</dbReference>
<gene>
    <name evidence="2" type="ORF">AEA09_12235</name>
</gene>
<accession>A0ABR5K2Z7</accession>
<dbReference type="InterPro" id="IPR047808">
    <property type="entry name" value="CueP-like"/>
</dbReference>